<accession>A0ABS4CQA2</accession>
<dbReference type="Proteomes" id="UP000674416">
    <property type="component" value="Unassembled WGS sequence"/>
</dbReference>
<comment type="caution">
    <text evidence="2">The sequence shown here is derived from an EMBL/GenBank/DDBJ whole genome shotgun (WGS) entry which is preliminary data.</text>
</comment>
<gene>
    <name evidence="2" type="ORF">JOC74_000246</name>
</gene>
<protein>
    <submittedName>
        <fullName evidence="2">Uncharacterized protein</fullName>
    </submittedName>
</protein>
<proteinExistence type="predicted"/>
<dbReference type="EMBL" id="JAFDST010000001">
    <property type="protein sequence ID" value="MBP1079758.1"/>
    <property type="molecule type" value="Genomic_DNA"/>
</dbReference>
<feature type="region of interest" description="Disordered" evidence="1">
    <location>
        <begin position="30"/>
        <end position="57"/>
    </location>
</feature>
<sequence>MKFQRGPATVSEEIFPKEVPLFMKREGLGKIDDSQARRPAYSDTPKTHGRWEGVRMT</sequence>
<keyword evidence="3" id="KW-1185">Reference proteome</keyword>
<evidence type="ECO:0000256" key="1">
    <source>
        <dbReference type="SAM" id="MobiDB-lite"/>
    </source>
</evidence>
<organism evidence="2 3">
    <name type="scientific">Bacillus capparidis</name>
    <dbReference type="NCBI Taxonomy" id="1840411"/>
    <lineage>
        <taxon>Bacteria</taxon>
        <taxon>Bacillati</taxon>
        <taxon>Bacillota</taxon>
        <taxon>Bacilli</taxon>
        <taxon>Bacillales</taxon>
        <taxon>Bacillaceae</taxon>
        <taxon>Bacillus</taxon>
    </lineage>
</organism>
<feature type="compositionally biased region" description="Basic and acidic residues" evidence="1">
    <location>
        <begin position="45"/>
        <end position="57"/>
    </location>
</feature>
<evidence type="ECO:0000313" key="2">
    <source>
        <dbReference type="EMBL" id="MBP1079758.1"/>
    </source>
</evidence>
<reference evidence="2 3" key="1">
    <citation type="submission" date="2021-01" db="EMBL/GenBank/DDBJ databases">
        <title>Genomic Encyclopedia of Type Strains, Phase IV (KMG-IV): sequencing the most valuable type-strain genomes for metagenomic binning, comparative biology and taxonomic classification.</title>
        <authorList>
            <person name="Goeker M."/>
        </authorList>
    </citation>
    <scope>NUCLEOTIDE SEQUENCE [LARGE SCALE GENOMIC DNA]</scope>
    <source>
        <strain evidence="2 3">DSM 103394</strain>
    </source>
</reference>
<evidence type="ECO:0000313" key="3">
    <source>
        <dbReference type="Proteomes" id="UP000674416"/>
    </source>
</evidence>
<name>A0ABS4CQA2_9BACI</name>